<dbReference type="SUPFAM" id="SSF53756">
    <property type="entry name" value="UDP-Glycosyltransferase/glycogen phosphorylase"/>
    <property type="match status" value="1"/>
</dbReference>
<dbReference type="CDD" id="cd03801">
    <property type="entry name" value="GT4_PimA-like"/>
    <property type="match status" value="1"/>
</dbReference>
<dbReference type="InterPro" id="IPR001296">
    <property type="entry name" value="Glyco_trans_1"/>
</dbReference>
<sequence length="375" mass="40337">MAGAVWFWQRMVSPHMAGLAAALAARGRNVTYVAQAEMSAARKAQGWHVPPLGDARLLLAPTADAVRRLVDRVPDGSLHICQGLRGNGMISIAQRQLAARGLVQWAAVEAVDDGGWRGWFKRLAYRRLIENRRAYLQGVLAIGHTTSPWLAARGLAAEKAVPFAYFLPDRVPDTVADFDAGPKFRFLFVGRFVELKRLDLLVAALAALPDRAFELVVVGSGPLEEKLRKTAAEKLPGQVRWLGRRPMAEVQAHMARADCLVLPSRYDGWGAVVSEALMAGTPAICSDACGAAGVVLASNHGGVFPSGDAPGLGRLLAEAMAKGRQTQDERRRLAAWARCLGATDGAAYLDALLFPRTNVMPRAPWAPAGKCIEPA</sequence>
<dbReference type="Proteomes" id="UP001549076">
    <property type="component" value="Unassembled WGS sequence"/>
</dbReference>
<feature type="domain" description="Glycosyl transferase family 1" evidence="1">
    <location>
        <begin position="183"/>
        <end position="331"/>
    </location>
</feature>
<evidence type="ECO:0000313" key="2">
    <source>
        <dbReference type="EMBL" id="MET3793116.1"/>
    </source>
</evidence>
<evidence type="ECO:0000259" key="1">
    <source>
        <dbReference type="Pfam" id="PF00534"/>
    </source>
</evidence>
<dbReference type="Pfam" id="PF00534">
    <property type="entry name" value="Glycos_transf_1"/>
    <property type="match status" value="1"/>
</dbReference>
<proteinExistence type="predicted"/>
<gene>
    <name evidence="2" type="ORF">ABID37_003339</name>
</gene>
<protein>
    <submittedName>
        <fullName evidence="2">Glycosyltransferase involved in cell wall biosynthesis</fullName>
    </submittedName>
</protein>
<dbReference type="Gene3D" id="3.40.50.2000">
    <property type="entry name" value="Glycogen Phosphorylase B"/>
    <property type="match status" value="2"/>
</dbReference>
<name>A0ABV2N263_9HYPH</name>
<dbReference type="RefSeq" id="WP_354196737.1">
    <property type="nucleotide sequence ID" value="NZ_JBEPML010000011.1"/>
</dbReference>
<keyword evidence="3" id="KW-1185">Reference proteome</keyword>
<evidence type="ECO:0000313" key="3">
    <source>
        <dbReference type="Proteomes" id="UP001549076"/>
    </source>
</evidence>
<reference evidence="2 3" key="1">
    <citation type="submission" date="2024-06" db="EMBL/GenBank/DDBJ databases">
        <title>Genomic Encyclopedia of Type Strains, Phase IV (KMG-IV): sequencing the most valuable type-strain genomes for metagenomic binning, comparative biology and taxonomic classification.</title>
        <authorList>
            <person name="Goeker M."/>
        </authorList>
    </citation>
    <scope>NUCLEOTIDE SEQUENCE [LARGE SCALE GENOMIC DNA]</scope>
    <source>
        <strain evidence="2 3">DSM 27865</strain>
    </source>
</reference>
<comment type="caution">
    <text evidence="2">The sequence shown here is derived from an EMBL/GenBank/DDBJ whole genome shotgun (WGS) entry which is preliminary data.</text>
</comment>
<accession>A0ABV2N263</accession>
<dbReference type="EMBL" id="JBEPML010000011">
    <property type="protein sequence ID" value="MET3793116.1"/>
    <property type="molecule type" value="Genomic_DNA"/>
</dbReference>
<organism evidence="2 3">
    <name type="scientific">Aquamicrobium terrae</name>
    <dbReference type="NCBI Taxonomy" id="1324945"/>
    <lineage>
        <taxon>Bacteria</taxon>
        <taxon>Pseudomonadati</taxon>
        <taxon>Pseudomonadota</taxon>
        <taxon>Alphaproteobacteria</taxon>
        <taxon>Hyphomicrobiales</taxon>
        <taxon>Phyllobacteriaceae</taxon>
        <taxon>Aquamicrobium</taxon>
    </lineage>
</organism>
<dbReference type="PANTHER" id="PTHR12526">
    <property type="entry name" value="GLYCOSYLTRANSFERASE"/>
    <property type="match status" value="1"/>
</dbReference>